<dbReference type="Proteomes" id="UP000674938">
    <property type="component" value="Unassembled WGS sequence"/>
</dbReference>
<organism evidence="1 2">
    <name type="scientific">Vagococcus allomyrinae</name>
    <dbReference type="NCBI Taxonomy" id="2794353"/>
    <lineage>
        <taxon>Bacteria</taxon>
        <taxon>Bacillati</taxon>
        <taxon>Bacillota</taxon>
        <taxon>Bacilli</taxon>
        <taxon>Lactobacillales</taxon>
        <taxon>Enterococcaceae</taxon>
        <taxon>Vagococcus</taxon>
    </lineage>
</organism>
<sequence length="197" mass="22189">MKQLICVADIQQLIDDQKNTCHIPMETIITAAAMDLAVESGIRFIKQEKNKLASGDISMIMARLCSDQELLQQMINVLSRQEPFKSQEDSSGFQLIDGDSICFEPSDSKQGIAKQTLFANFNQLKVEIVDLNKGVVDSSFSEEAIYFVLEGELVTTINQKQFESKKGDIHYFPPQLERKIVIKEATQLLVIKKISID</sequence>
<name>A0A940SUU0_9ENTE</name>
<dbReference type="AlphaFoldDB" id="A0A940SUU0"/>
<comment type="caution">
    <text evidence="1">The sequence shown here is derived from an EMBL/GenBank/DDBJ whole genome shotgun (WGS) entry which is preliminary data.</text>
</comment>
<keyword evidence="2" id="KW-1185">Reference proteome</keyword>
<dbReference type="InterPro" id="IPR011051">
    <property type="entry name" value="RmlC_Cupin_sf"/>
</dbReference>
<proteinExistence type="predicted"/>
<dbReference type="InterPro" id="IPR014710">
    <property type="entry name" value="RmlC-like_jellyroll"/>
</dbReference>
<dbReference type="EMBL" id="JAEEGA010000007">
    <property type="protein sequence ID" value="MBP1041655.1"/>
    <property type="molecule type" value="Genomic_DNA"/>
</dbReference>
<reference evidence="1" key="1">
    <citation type="submission" date="2020-12" db="EMBL/GenBank/DDBJ databases">
        <title>Vagococcus allomyrinae sp. nov. and Enterococcus lavae sp. nov., isolated from the larvae of Allomyrina dichotoma.</title>
        <authorList>
            <person name="Lee S.D."/>
        </authorList>
    </citation>
    <scope>NUCLEOTIDE SEQUENCE</scope>
    <source>
        <strain evidence="1">BWB3-3</strain>
    </source>
</reference>
<dbReference type="RefSeq" id="WP_209527914.1">
    <property type="nucleotide sequence ID" value="NZ_JAEEGA010000007.1"/>
</dbReference>
<evidence type="ECO:0000313" key="2">
    <source>
        <dbReference type="Proteomes" id="UP000674938"/>
    </source>
</evidence>
<evidence type="ECO:0000313" key="1">
    <source>
        <dbReference type="EMBL" id="MBP1041655.1"/>
    </source>
</evidence>
<dbReference type="SUPFAM" id="SSF51182">
    <property type="entry name" value="RmlC-like cupins"/>
    <property type="match status" value="1"/>
</dbReference>
<dbReference type="Gene3D" id="2.60.120.10">
    <property type="entry name" value="Jelly Rolls"/>
    <property type="match status" value="1"/>
</dbReference>
<evidence type="ECO:0008006" key="3">
    <source>
        <dbReference type="Google" id="ProtNLM"/>
    </source>
</evidence>
<gene>
    <name evidence="1" type="ORF">I6N95_11615</name>
</gene>
<accession>A0A940SUU0</accession>
<protein>
    <recommendedName>
        <fullName evidence="3">Cupin domain-containing protein</fullName>
    </recommendedName>
</protein>